<sequence>MGCSLKVMAILHAKLMVLVNARSTMVVAGMRLEMGRRFLLVWTTRIAASVLQDSRVMVWTVVKTLMNAERRKPASAPNAAVRILGAATIARVAGPYCTSGNMILV</sequence>
<proteinExistence type="predicted"/>
<dbReference type="EMBL" id="GISG01093575">
    <property type="protein sequence ID" value="MBA4635115.1"/>
    <property type="molecule type" value="Transcribed_RNA"/>
</dbReference>
<dbReference type="AlphaFoldDB" id="A0A7C8Z5X9"/>
<feature type="chain" id="PRO_5036201147" description="Secreted protein" evidence="1">
    <location>
        <begin position="22"/>
        <end position="105"/>
    </location>
</feature>
<evidence type="ECO:0000256" key="1">
    <source>
        <dbReference type="SAM" id="SignalP"/>
    </source>
</evidence>
<evidence type="ECO:0000313" key="2">
    <source>
        <dbReference type="EMBL" id="MBA4635116.1"/>
    </source>
</evidence>
<feature type="signal peptide" evidence="1">
    <location>
        <begin position="1"/>
        <end position="21"/>
    </location>
</feature>
<evidence type="ECO:0008006" key="3">
    <source>
        <dbReference type="Google" id="ProtNLM"/>
    </source>
</evidence>
<reference evidence="2" key="1">
    <citation type="journal article" date="2013" name="J. Plant Res.">
        <title>Effect of fungi and light on seed germination of three Opuntia species from semiarid lands of central Mexico.</title>
        <authorList>
            <person name="Delgado-Sanchez P."/>
            <person name="Jimenez-Bremont J.F."/>
            <person name="Guerrero-Gonzalez Mde L."/>
            <person name="Flores J."/>
        </authorList>
    </citation>
    <scope>NUCLEOTIDE SEQUENCE</scope>
    <source>
        <tissue evidence="2">Cladode</tissue>
    </source>
</reference>
<dbReference type="EMBL" id="GISG01093576">
    <property type="protein sequence ID" value="MBA4635116.1"/>
    <property type="molecule type" value="Transcribed_RNA"/>
</dbReference>
<accession>A0A7C8Z5X9</accession>
<keyword evidence="1" id="KW-0732">Signal</keyword>
<name>A0A7C8Z5X9_OPUST</name>
<protein>
    <recommendedName>
        <fullName evidence="3">Secreted protein</fullName>
    </recommendedName>
</protein>
<reference evidence="2" key="2">
    <citation type="submission" date="2020-07" db="EMBL/GenBank/DDBJ databases">
        <authorList>
            <person name="Vera ALvarez R."/>
            <person name="Arias-Moreno D.M."/>
            <person name="Jimenez-Jacinto V."/>
            <person name="Jimenez-Bremont J.F."/>
            <person name="Swaminathan K."/>
            <person name="Moose S.P."/>
            <person name="Guerrero-Gonzalez M.L."/>
            <person name="Marino-Ramirez L."/>
            <person name="Landsman D."/>
            <person name="Rodriguez-Kessler M."/>
            <person name="Delgado-Sanchez P."/>
        </authorList>
    </citation>
    <scope>NUCLEOTIDE SEQUENCE</scope>
    <source>
        <tissue evidence="2">Cladode</tissue>
    </source>
</reference>
<organism evidence="2">
    <name type="scientific">Opuntia streptacantha</name>
    <name type="common">Prickly pear cactus</name>
    <name type="synonym">Opuntia cardona</name>
    <dbReference type="NCBI Taxonomy" id="393608"/>
    <lineage>
        <taxon>Eukaryota</taxon>
        <taxon>Viridiplantae</taxon>
        <taxon>Streptophyta</taxon>
        <taxon>Embryophyta</taxon>
        <taxon>Tracheophyta</taxon>
        <taxon>Spermatophyta</taxon>
        <taxon>Magnoliopsida</taxon>
        <taxon>eudicotyledons</taxon>
        <taxon>Gunneridae</taxon>
        <taxon>Pentapetalae</taxon>
        <taxon>Caryophyllales</taxon>
        <taxon>Cactineae</taxon>
        <taxon>Cactaceae</taxon>
        <taxon>Opuntioideae</taxon>
        <taxon>Opuntia</taxon>
    </lineage>
</organism>